<dbReference type="AlphaFoldDB" id="A0AAV0BKY7"/>
<evidence type="ECO:0000313" key="2">
    <source>
        <dbReference type="Proteomes" id="UP001153365"/>
    </source>
</evidence>
<organism evidence="1 2">
    <name type="scientific">Phakopsora pachyrhizi</name>
    <name type="common">Asian soybean rust disease fungus</name>
    <dbReference type="NCBI Taxonomy" id="170000"/>
    <lineage>
        <taxon>Eukaryota</taxon>
        <taxon>Fungi</taxon>
        <taxon>Dikarya</taxon>
        <taxon>Basidiomycota</taxon>
        <taxon>Pucciniomycotina</taxon>
        <taxon>Pucciniomycetes</taxon>
        <taxon>Pucciniales</taxon>
        <taxon>Phakopsoraceae</taxon>
        <taxon>Phakopsora</taxon>
    </lineage>
</organism>
<reference evidence="1" key="1">
    <citation type="submission" date="2022-06" db="EMBL/GenBank/DDBJ databases">
        <authorList>
            <consortium name="SYNGENTA / RWTH Aachen University"/>
        </authorList>
    </citation>
    <scope>NUCLEOTIDE SEQUENCE</scope>
</reference>
<name>A0AAV0BKY7_PHAPC</name>
<sequence>MTNNQITENLTAVALSVTTDRRRLPYLDWWVSGLDGLVLLLLMQGDCNKGRLGRLTDGTAWRSISQSGSTTDYPSTDTTVESVMYHGNTCVRMNKNATPGAERLPAALFKEILCQERLAHYSHSTLAYKRGSKDKMEGTCSPQIALPLDYVYCPIPTKDFTCLYTKPGQALLHLVNECLVIKRVPLQDLNNLVISLPKPLKDPMALTNPYDKNQDFPDNRDGGYFDKGKMYANDVAVFFESESDLHAGLITLTAWINRWRTLQVGHSKCAILRFGIPQEQDRIDYWKQFADPSLLEVAPVGDQFILLDGPVYVQRSYVYLGITVDDSLGCGYDNECAYAYTLAKKVGQASGQFAGTLLDPSKGIFEKSMLLRTSILSRAVYGGEWLGFHLKRASWVQLELNKALWMIVGLPREEPFANFSIVAWELDIPLVSVLYASLRHRLFCKAPSLHTDSAQILSTSRGTKKHTWSSITKSHIAKVWSLSHNLSSRAPDERVHDWLISKALTERQSLYPFKPEEDWLPGIPCGTQGNGSENQIVQERFSLQAYYWATAFQPLRLTSAYLQGNGSFTKGFHKTALSLEGLHRGTLNLVKIRTGAFFGITGLYLDNLNQYGFVPMAKYLARVLPAYEQNARDWFQITE</sequence>
<dbReference type="EMBL" id="CALTRL010005778">
    <property type="protein sequence ID" value="CAH7686225.1"/>
    <property type="molecule type" value="Genomic_DNA"/>
</dbReference>
<proteinExistence type="predicted"/>
<evidence type="ECO:0000313" key="1">
    <source>
        <dbReference type="EMBL" id="CAH7686225.1"/>
    </source>
</evidence>
<accession>A0AAV0BKY7</accession>
<protein>
    <submittedName>
        <fullName evidence="1">Uncharacterized protein</fullName>
    </submittedName>
</protein>
<keyword evidence="2" id="KW-1185">Reference proteome</keyword>
<comment type="caution">
    <text evidence="1">The sequence shown here is derived from an EMBL/GenBank/DDBJ whole genome shotgun (WGS) entry which is preliminary data.</text>
</comment>
<dbReference type="Proteomes" id="UP001153365">
    <property type="component" value="Unassembled WGS sequence"/>
</dbReference>
<gene>
    <name evidence="1" type="ORF">PPACK8108_LOCUS20847</name>
</gene>